<evidence type="ECO:0000259" key="12">
    <source>
        <dbReference type="Pfam" id="PF02163"/>
    </source>
</evidence>
<gene>
    <name evidence="13" type="ORF">LSTR_LSTR002438</name>
</gene>
<protein>
    <recommendedName>
        <fullName evidence="5">Membrane-bound transcription factor site-2 protease</fullName>
        <ecNumber evidence="4">3.4.24.85</ecNumber>
    </recommendedName>
    <alternativeName>
        <fullName evidence="9">Endopeptidase S2P</fullName>
    </alternativeName>
</protein>
<evidence type="ECO:0000256" key="10">
    <source>
        <dbReference type="ARBA" id="ARBA00045828"/>
    </source>
</evidence>
<feature type="transmembrane region" description="Helical" evidence="11">
    <location>
        <begin position="132"/>
        <end position="153"/>
    </location>
</feature>
<dbReference type="InterPro" id="IPR036034">
    <property type="entry name" value="PDZ_sf"/>
</dbReference>
<comment type="function">
    <text evidence="10">Zinc metalloprotease that mediates intramembrane proteolysis of proteins such as ATF6, ATF6B, SREBF1/SREBP1 and SREBF2/SREBP2. Catalyzes the second step in the proteolytic activation of the sterol regulatory element-binding proteins (SREBPs) SREBF1/SREBP1 and SREBF2/SREBP2: cleaves SREBPs within the first transmembrane segment, thereby releasing the N-terminal segment with a portion of the transmembrane segment attached. Mature N-terminal SREBP fragments shuttle to the nucleus and activate gene transcription. Also mediates the second step in the proteolytic activation of the cyclic AMP-dependent transcription factor ATF-6 (ATF6 and ATF6B). Involved in intramembrane proteolysis during bone formation. In astrocytes and osteoblasts, upon DNA damage and ER stress, mediates the second step of the regulated intramembrane proteolytic activation of the transcription factor CREB3L1, leading to the inhibition of cell-cycle progression.</text>
</comment>
<dbReference type="PANTHER" id="PTHR13325:SF3">
    <property type="entry name" value="MEMBRANE-BOUND TRANSCRIPTION FACTOR SITE-2 PROTEASE"/>
    <property type="match status" value="1"/>
</dbReference>
<dbReference type="Proteomes" id="UP000291343">
    <property type="component" value="Unassembled WGS sequence"/>
</dbReference>
<evidence type="ECO:0000313" key="13">
    <source>
        <dbReference type="EMBL" id="RZF40035.1"/>
    </source>
</evidence>
<keyword evidence="14" id="KW-1185">Reference proteome</keyword>
<dbReference type="EMBL" id="QKKF02019433">
    <property type="protein sequence ID" value="RZF40035.1"/>
    <property type="molecule type" value="Genomic_DNA"/>
</dbReference>
<feature type="transmembrane region" description="Helical" evidence="11">
    <location>
        <begin position="191"/>
        <end position="220"/>
    </location>
</feature>
<comment type="similarity">
    <text evidence="3">Belongs to the peptidase M50A family.</text>
</comment>
<feature type="transmembrane region" description="Helical" evidence="11">
    <location>
        <begin position="159"/>
        <end position="179"/>
    </location>
</feature>
<dbReference type="InterPro" id="IPR008915">
    <property type="entry name" value="Peptidase_M50"/>
</dbReference>
<dbReference type="GO" id="GO:1905897">
    <property type="term" value="P:regulation of response to endoplasmic reticulum stress"/>
    <property type="evidence" value="ECO:0007669"/>
    <property type="project" value="TreeGrafter"/>
</dbReference>
<name>A0A482X2D6_LAOST</name>
<dbReference type="STRING" id="195883.A0A482X2D6"/>
<organism evidence="13 14">
    <name type="scientific">Laodelphax striatellus</name>
    <name type="common">Small brown planthopper</name>
    <name type="synonym">Delphax striatella</name>
    <dbReference type="NCBI Taxonomy" id="195883"/>
    <lineage>
        <taxon>Eukaryota</taxon>
        <taxon>Metazoa</taxon>
        <taxon>Ecdysozoa</taxon>
        <taxon>Arthropoda</taxon>
        <taxon>Hexapoda</taxon>
        <taxon>Insecta</taxon>
        <taxon>Pterygota</taxon>
        <taxon>Neoptera</taxon>
        <taxon>Paraneoptera</taxon>
        <taxon>Hemiptera</taxon>
        <taxon>Auchenorrhyncha</taxon>
        <taxon>Fulgoroidea</taxon>
        <taxon>Delphacidae</taxon>
        <taxon>Criomorphinae</taxon>
        <taxon>Laodelphax</taxon>
    </lineage>
</organism>
<keyword evidence="6 11" id="KW-0812">Transmembrane</keyword>
<comment type="subcellular location">
    <subcellularLocation>
        <location evidence="2">Endomembrane system</location>
        <topology evidence="2">Multi-pass membrane protein</topology>
    </subcellularLocation>
</comment>
<feature type="transmembrane region" description="Helical" evidence="11">
    <location>
        <begin position="478"/>
        <end position="502"/>
    </location>
</feature>
<dbReference type="Pfam" id="PF02163">
    <property type="entry name" value="Peptidase_M50"/>
    <property type="match status" value="1"/>
</dbReference>
<evidence type="ECO:0000256" key="7">
    <source>
        <dbReference type="ARBA" id="ARBA00022989"/>
    </source>
</evidence>
<feature type="transmembrane region" description="Helical" evidence="11">
    <location>
        <begin position="70"/>
        <end position="94"/>
    </location>
</feature>
<evidence type="ECO:0000256" key="5">
    <source>
        <dbReference type="ARBA" id="ARBA00014400"/>
    </source>
</evidence>
<dbReference type="InterPro" id="IPR001193">
    <property type="entry name" value="MBTPS2"/>
</dbReference>
<dbReference type="GO" id="GO:0012505">
    <property type="term" value="C:endomembrane system"/>
    <property type="evidence" value="ECO:0007669"/>
    <property type="project" value="UniProtKB-SubCell"/>
</dbReference>
<dbReference type="AlphaFoldDB" id="A0A482X2D6"/>
<dbReference type="PANTHER" id="PTHR13325">
    <property type="entry name" value="PROTEASE M50 MEMBRANE-BOUND TRANSCRIPTION FACTOR SITE 2 PROTEASE"/>
    <property type="match status" value="1"/>
</dbReference>
<evidence type="ECO:0000256" key="1">
    <source>
        <dbReference type="ARBA" id="ARBA00001350"/>
    </source>
</evidence>
<proteinExistence type="inferred from homology"/>
<comment type="caution">
    <text evidence="13">The sequence shown here is derived from an EMBL/GenBank/DDBJ whole genome shotgun (WGS) entry which is preliminary data.</text>
</comment>
<dbReference type="EC" id="3.4.24.85" evidence="4"/>
<dbReference type="GO" id="GO:0005737">
    <property type="term" value="C:cytoplasm"/>
    <property type="evidence" value="ECO:0007669"/>
    <property type="project" value="TreeGrafter"/>
</dbReference>
<dbReference type="FunCoup" id="A0A482X2D6">
    <property type="interactions" value="1511"/>
</dbReference>
<evidence type="ECO:0000256" key="6">
    <source>
        <dbReference type="ARBA" id="ARBA00022692"/>
    </source>
</evidence>
<dbReference type="GO" id="GO:0004222">
    <property type="term" value="F:metalloendopeptidase activity"/>
    <property type="evidence" value="ECO:0007669"/>
    <property type="project" value="InterPro"/>
</dbReference>
<dbReference type="OrthoDB" id="69989at2759"/>
<evidence type="ECO:0000256" key="4">
    <source>
        <dbReference type="ARBA" id="ARBA00012347"/>
    </source>
</evidence>
<sequence>MDGLYLPLFAFVLFHCSLYLFDTIFKSCLFLPYLHLLKNTGLQIQPFRLIWFTTAFNRLIQKWGSVRPRLLTAWFTVGTWTAMALLPYAVWLLLHSVFHMMKQAIRDDSMPSSDSVILQPVVPGVNLPVTDLGYYMITLLFSTIIHELGHAIAAVREDAHIAGAGTMLVFAVPVAYVCIEQLESLPPIKQLRILCAGIWHNIVLILAAWLALFLLPWVVYPLYDYGTGVQVQYLDKGSPVTGPSELLLGDRIIQLNRCKVSNVDDWLNCLVKSFREPSPGFCISAEFIKEHDESIPAKHMSSGAVECCASNNPRHLCFEYLESESEPLELPQHSCLNVRTVVEAAQQLCHKPASAALGEGGANSECGFNYHCFRPSLENNTKLVLLKRENGREVLFLGHPSDIYNTVHVTDFISLYTIFPSIFPEMFAQLCRFLIMFSAGFAVINVIPCFAFDGQNITRALMDLLLSKTVSHSSVRHAIALCITMAGTFLVGLYLALAVWIML</sequence>
<dbReference type="GO" id="GO:0031293">
    <property type="term" value="P:membrane protein intracellular domain proteolysis"/>
    <property type="evidence" value="ECO:0007669"/>
    <property type="project" value="TreeGrafter"/>
</dbReference>
<evidence type="ECO:0000313" key="14">
    <source>
        <dbReference type="Proteomes" id="UP000291343"/>
    </source>
</evidence>
<evidence type="ECO:0000256" key="8">
    <source>
        <dbReference type="ARBA" id="ARBA00023136"/>
    </source>
</evidence>
<evidence type="ECO:0000256" key="3">
    <source>
        <dbReference type="ARBA" id="ARBA00009989"/>
    </source>
</evidence>
<comment type="catalytic activity">
    <reaction evidence="1">
        <text>Cleaves several transcription factors that are type-2 transmembrane proteins within membrane-spanning domains. Known substrates include sterol regulatory element-binding protein (SREBP) -1, SREBP-2 and forms of the transcriptional activator ATF6. SREBP-2 is cleaved at the site 477-DRSRILL-|-CVLTFLCLSFNPLTSLLQWGGA-505. The residues Asn-Pro, 11 residues distal to the site of cleavage in the membrane-spanning domain, are important for cleavage by S2P endopeptidase. Replacement of either of these residues does not prevent cleavage, but there is no cleavage if both of these residues are replaced.</text>
        <dbReference type="EC" id="3.4.24.85"/>
    </reaction>
</comment>
<dbReference type="InParanoid" id="A0A482X2D6"/>
<evidence type="ECO:0000256" key="2">
    <source>
        <dbReference type="ARBA" id="ARBA00004127"/>
    </source>
</evidence>
<feature type="domain" description="Peptidase M50" evidence="12">
    <location>
        <begin position="135"/>
        <end position="479"/>
    </location>
</feature>
<feature type="transmembrane region" description="Helical" evidence="11">
    <location>
        <begin position="433"/>
        <end position="452"/>
    </location>
</feature>
<reference evidence="13 14" key="1">
    <citation type="journal article" date="2017" name="Gigascience">
        <title>Genome sequence of the small brown planthopper, Laodelphax striatellus.</title>
        <authorList>
            <person name="Zhu J."/>
            <person name="Jiang F."/>
            <person name="Wang X."/>
            <person name="Yang P."/>
            <person name="Bao Y."/>
            <person name="Zhao W."/>
            <person name="Wang W."/>
            <person name="Lu H."/>
            <person name="Wang Q."/>
            <person name="Cui N."/>
            <person name="Li J."/>
            <person name="Chen X."/>
            <person name="Luo L."/>
            <person name="Yu J."/>
            <person name="Kang L."/>
            <person name="Cui F."/>
        </authorList>
    </citation>
    <scope>NUCLEOTIDE SEQUENCE [LARGE SCALE GENOMIC DNA]</scope>
    <source>
        <strain evidence="13">Lst14</strain>
    </source>
</reference>
<keyword evidence="7 11" id="KW-1133">Transmembrane helix</keyword>
<evidence type="ECO:0000256" key="11">
    <source>
        <dbReference type="SAM" id="Phobius"/>
    </source>
</evidence>
<dbReference type="PRINTS" id="PR01000">
    <property type="entry name" value="SREBPS2PTASE"/>
</dbReference>
<dbReference type="SUPFAM" id="SSF50156">
    <property type="entry name" value="PDZ domain-like"/>
    <property type="match status" value="1"/>
</dbReference>
<dbReference type="GO" id="GO:0016020">
    <property type="term" value="C:membrane"/>
    <property type="evidence" value="ECO:0007669"/>
    <property type="project" value="InterPro"/>
</dbReference>
<accession>A0A482X2D6</accession>
<evidence type="ECO:0000256" key="9">
    <source>
        <dbReference type="ARBA" id="ARBA00032658"/>
    </source>
</evidence>
<keyword evidence="8 11" id="KW-0472">Membrane</keyword>
<feature type="transmembrane region" description="Helical" evidence="11">
    <location>
        <begin position="6"/>
        <end position="25"/>
    </location>
</feature>